<dbReference type="RefSeq" id="WP_344510405.1">
    <property type="nucleotide sequence ID" value="NZ_BAAATU010000015.1"/>
</dbReference>
<protein>
    <submittedName>
        <fullName evidence="3">DUF4232 domain-containing protein</fullName>
    </submittedName>
</protein>
<dbReference type="EMBL" id="JBHSPU010000013">
    <property type="protein sequence ID" value="MFC5914228.1"/>
    <property type="molecule type" value="Genomic_DNA"/>
</dbReference>
<evidence type="ECO:0000313" key="3">
    <source>
        <dbReference type="EMBL" id="MFC5914228.1"/>
    </source>
</evidence>
<reference evidence="4" key="1">
    <citation type="journal article" date="2019" name="Int. J. Syst. Evol. Microbiol.">
        <title>The Global Catalogue of Microorganisms (GCM) 10K type strain sequencing project: providing services to taxonomists for standard genome sequencing and annotation.</title>
        <authorList>
            <consortium name="The Broad Institute Genomics Platform"/>
            <consortium name="The Broad Institute Genome Sequencing Center for Infectious Disease"/>
            <person name="Wu L."/>
            <person name="Ma J."/>
        </authorList>
    </citation>
    <scope>NUCLEOTIDE SEQUENCE [LARGE SCALE GENOMIC DNA]</scope>
    <source>
        <strain evidence="4">JCM 4147</strain>
    </source>
</reference>
<accession>A0ABW1GJI2</accession>
<feature type="signal peptide" evidence="1">
    <location>
        <begin position="1"/>
        <end position="27"/>
    </location>
</feature>
<evidence type="ECO:0000256" key="1">
    <source>
        <dbReference type="SAM" id="SignalP"/>
    </source>
</evidence>
<dbReference type="Pfam" id="PF14016">
    <property type="entry name" value="DUF4232"/>
    <property type="match status" value="1"/>
</dbReference>
<organism evidence="3 4">
    <name type="scientific">Streptomyces pulveraceus</name>
    <dbReference type="NCBI Taxonomy" id="68258"/>
    <lineage>
        <taxon>Bacteria</taxon>
        <taxon>Bacillati</taxon>
        <taxon>Actinomycetota</taxon>
        <taxon>Actinomycetes</taxon>
        <taxon>Kitasatosporales</taxon>
        <taxon>Streptomycetaceae</taxon>
        <taxon>Streptomyces</taxon>
    </lineage>
</organism>
<feature type="chain" id="PRO_5047422003" evidence="1">
    <location>
        <begin position="28"/>
        <end position="179"/>
    </location>
</feature>
<keyword evidence="1" id="KW-0732">Signal</keyword>
<feature type="domain" description="DUF4232" evidence="2">
    <location>
        <begin position="43"/>
        <end position="143"/>
    </location>
</feature>
<proteinExistence type="predicted"/>
<comment type="caution">
    <text evidence="3">The sequence shown here is derived from an EMBL/GenBank/DDBJ whole genome shotgun (WGS) entry which is preliminary data.</text>
</comment>
<evidence type="ECO:0000259" key="2">
    <source>
        <dbReference type="Pfam" id="PF14016"/>
    </source>
</evidence>
<keyword evidence="4" id="KW-1185">Reference proteome</keyword>
<evidence type="ECO:0000313" key="4">
    <source>
        <dbReference type="Proteomes" id="UP001596200"/>
    </source>
</evidence>
<name>A0ABW1GJI2_9ACTN</name>
<dbReference type="Proteomes" id="UP001596200">
    <property type="component" value="Unassembled WGS sequence"/>
</dbReference>
<dbReference type="InterPro" id="IPR025326">
    <property type="entry name" value="DUF4232"/>
</dbReference>
<sequence>MRLRSALAPVLSVAAALALTGTAAASATPVSAPAGATSRLGTCQEKALDVRAAPGGQRNVARISVTNHGDRACVVDRIPTVTFRGLDGSADAVPPAGSGPYTLSAGERAYAAVRTADPAATEGHVVGSLSVAADPSHTGLTFRAAAVGMPEGVHVWEPVTTLWQETQAAADSALAGAPR</sequence>
<gene>
    <name evidence="3" type="ORF">ACFP1B_12420</name>
</gene>